<dbReference type="Proteomes" id="UP000823388">
    <property type="component" value="Chromosome 1K"/>
</dbReference>
<accession>A0A8T0XFT1</accession>
<proteinExistence type="predicted"/>
<name>A0A8T0XFT1_PANVG</name>
<evidence type="ECO:0000313" key="2">
    <source>
        <dbReference type="EMBL" id="KAG2658910.1"/>
    </source>
</evidence>
<dbReference type="AlphaFoldDB" id="A0A8T0XFT1"/>
<organism evidence="2 3">
    <name type="scientific">Panicum virgatum</name>
    <name type="common">Blackwell switchgrass</name>
    <dbReference type="NCBI Taxonomy" id="38727"/>
    <lineage>
        <taxon>Eukaryota</taxon>
        <taxon>Viridiplantae</taxon>
        <taxon>Streptophyta</taxon>
        <taxon>Embryophyta</taxon>
        <taxon>Tracheophyta</taxon>
        <taxon>Spermatophyta</taxon>
        <taxon>Magnoliopsida</taxon>
        <taxon>Liliopsida</taxon>
        <taxon>Poales</taxon>
        <taxon>Poaceae</taxon>
        <taxon>PACMAD clade</taxon>
        <taxon>Panicoideae</taxon>
        <taxon>Panicodae</taxon>
        <taxon>Paniceae</taxon>
        <taxon>Panicinae</taxon>
        <taxon>Panicum</taxon>
        <taxon>Panicum sect. Hiantes</taxon>
    </lineage>
</organism>
<keyword evidence="1" id="KW-1133">Transmembrane helix</keyword>
<comment type="caution">
    <text evidence="2">The sequence shown here is derived from an EMBL/GenBank/DDBJ whole genome shotgun (WGS) entry which is preliminary data.</text>
</comment>
<sequence>MEMVHHGVVGFFPAGGDGGSVKLLFLLLSVALVLACVAGCSADSSLSSIKVAGIVRFVFLLLCERAGHLFLCCFVFGAPDGFSVTDDGDGLRIYFRSLVSVPPAADFNSSSFLRELMADFRSSSTMRARDGSGRWLMRQIQSLESLSEKEGGSCLVPAVVFVGGSQELRGGARHGGLIAVITCCSRVFCVKCQGRTVLPF</sequence>
<keyword evidence="1" id="KW-0812">Transmembrane</keyword>
<keyword evidence="3" id="KW-1185">Reference proteome</keyword>
<reference evidence="2" key="1">
    <citation type="submission" date="2020-05" db="EMBL/GenBank/DDBJ databases">
        <title>WGS assembly of Panicum virgatum.</title>
        <authorList>
            <person name="Lovell J.T."/>
            <person name="Jenkins J."/>
            <person name="Shu S."/>
            <person name="Juenger T.E."/>
            <person name="Schmutz J."/>
        </authorList>
    </citation>
    <scope>NUCLEOTIDE SEQUENCE</scope>
    <source>
        <strain evidence="2">AP13</strain>
    </source>
</reference>
<gene>
    <name evidence="2" type="ORF">PVAP13_1KG354100</name>
</gene>
<keyword evidence="1" id="KW-0472">Membrane</keyword>
<protein>
    <submittedName>
        <fullName evidence="2">Uncharacterized protein</fullName>
    </submittedName>
</protein>
<evidence type="ECO:0000313" key="3">
    <source>
        <dbReference type="Proteomes" id="UP000823388"/>
    </source>
</evidence>
<dbReference type="EMBL" id="CM029037">
    <property type="protein sequence ID" value="KAG2658910.1"/>
    <property type="molecule type" value="Genomic_DNA"/>
</dbReference>
<evidence type="ECO:0000256" key="1">
    <source>
        <dbReference type="SAM" id="Phobius"/>
    </source>
</evidence>
<feature type="transmembrane region" description="Helical" evidence="1">
    <location>
        <begin position="23"/>
        <end position="42"/>
    </location>
</feature>